<evidence type="ECO:0000313" key="1">
    <source>
        <dbReference type="EMBL" id="CAE8611448.1"/>
    </source>
</evidence>
<dbReference type="EMBL" id="CAJNNV010025024">
    <property type="protein sequence ID" value="CAE8611448.1"/>
    <property type="molecule type" value="Genomic_DNA"/>
</dbReference>
<proteinExistence type="predicted"/>
<dbReference type="AlphaFoldDB" id="A0A813FHR7"/>
<comment type="caution">
    <text evidence="1">The sequence shown here is derived from an EMBL/GenBank/DDBJ whole genome shotgun (WGS) entry which is preliminary data.</text>
</comment>
<organism evidence="1 2">
    <name type="scientific">Polarella glacialis</name>
    <name type="common">Dinoflagellate</name>
    <dbReference type="NCBI Taxonomy" id="89957"/>
    <lineage>
        <taxon>Eukaryota</taxon>
        <taxon>Sar</taxon>
        <taxon>Alveolata</taxon>
        <taxon>Dinophyceae</taxon>
        <taxon>Suessiales</taxon>
        <taxon>Suessiaceae</taxon>
        <taxon>Polarella</taxon>
    </lineage>
</organism>
<gene>
    <name evidence="1" type="ORF">PGLA1383_LOCUS29251</name>
</gene>
<dbReference type="Proteomes" id="UP000654075">
    <property type="component" value="Unassembled WGS sequence"/>
</dbReference>
<accession>A0A813FHR7</accession>
<reference evidence="1" key="1">
    <citation type="submission" date="2021-02" db="EMBL/GenBank/DDBJ databases">
        <authorList>
            <person name="Dougan E. K."/>
            <person name="Rhodes N."/>
            <person name="Thang M."/>
            <person name="Chan C."/>
        </authorList>
    </citation>
    <scope>NUCLEOTIDE SEQUENCE</scope>
</reference>
<name>A0A813FHR7_POLGL</name>
<evidence type="ECO:0000313" key="2">
    <source>
        <dbReference type="Proteomes" id="UP000654075"/>
    </source>
</evidence>
<protein>
    <submittedName>
        <fullName evidence="1">Uncharacterized protein</fullName>
    </submittedName>
</protein>
<keyword evidence="2" id="KW-1185">Reference proteome</keyword>
<sequence length="88" mass="10133">MSPNILARRVFDGRVQSYLYYCVWCVRKRIDATCLRASFYAVVMKSAASKLPANLGYRLQGCVKTSCSLTDSREQTGGGCCCCWWWWW</sequence>